<feature type="region of interest" description="Disordered" evidence="1">
    <location>
        <begin position="1"/>
        <end position="28"/>
    </location>
</feature>
<dbReference type="EMBL" id="JAULSR010000002">
    <property type="protein sequence ID" value="KAK0630246.1"/>
    <property type="molecule type" value="Genomic_DNA"/>
</dbReference>
<evidence type="ECO:0000313" key="2">
    <source>
        <dbReference type="EMBL" id="KAK0630246.1"/>
    </source>
</evidence>
<name>A0AA40C9B7_9PEZI</name>
<protein>
    <submittedName>
        <fullName evidence="2">Uncharacterized protein</fullName>
    </submittedName>
</protein>
<gene>
    <name evidence="2" type="ORF">B0T17DRAFT_490725</name>
</gene>
<feature type="compositionally biased region" description="Polar residues" evidence="1">
    <location>
        <begin position="1"/>
        <end position="10"/>
    </location>
</feature>
<sequence length="227" mass="25881">MTFSISSEGSSPPRYDTESKGKWKEEIPEPYVTTTATVDPIKIPWPISLQQPYDPFIPDKDFVPSYAKREPLPKVSSLVYPVYWSHLCEASDDEPEFGDIVRDFSNPEQPLWIIPKECPRCKKTAVRGDDRIYNHEGEPIATREGTNLLRGRLTPAYFLCCKRTCWRWQFNTVPGHPIHDLVPRKLNENCCEHCEKRTQGVGGCAHCFILNIYHEALQTAAGELVSG</sequence>
<dbReference type="Proteomes" id="UP001174934">
    <property type="component" value="Unassembled WGS sequence"/>
</dbReference>
<accession>A0AA40C9B7</accession>
<organism evidence="2 3">
    <name type="scientific">Bombardia bombarda</name>
    <dbReference type="NCBI Taxonomy" id="252184"/>
    <lineage>
        <taxon>Eukaryota</taxon>
        <taxon>Fungi</taxon>
        <taxon>Dikarya</taxon>
        <taxon>Ascomycota</taxon>
        <taxon>Pezizomycotina</taxon>
        <taxon>Sordariomycetes</taxon>
        <taxon>Sordariomycetidae</taxon>
        <taxon>Sordariales</taxon>
        <taxon>Lasiosphaeriaceae</taxon>
        <taxon>Bombardia</taxon>
    </lineage>
</organism>
<comment type="caution">
    <text evidence="2">The sequence shown here is derived from an EMBL/GenBank/DDBJ whole genome shotgun (WGS) entry which is preliminary data.</text>
</comment>
<dbReference type="AlphaFoldDB" id="A0AA40C9B7"/>
<evidence type="ECO:0000256" key="1">
    <source>
        <dbReference type="SAM" id="MobiDB-lite"/>
    </source>
</evidence>
<feature type="non-terminal residue" evidence="2">
    <location>
        <position position="227"/>
    </location>
</feature>
<feature type="compositionally biased region" description="Basic and acidic residues" evidence="1">
    <location>
        <begin position="15"/>
        <end position="27"/>
    </location>
</feature>
<reference evidence="2" key="1">
    <citation type="submission" date="2023-06" db="EMBL/GenBank/DDBJ databases">
        <title>Genome-scale phylogeny and comparative genomics of the fungal order Sordariales.</title>
        <authorList>
            <consortium name="Lawrence Berkeley National Laboratory"/>
            <person name="Hensen N."/>
            <person name="Bonometti L."/>
            <person name="Westerberg I."/>
            <person name="Brannstrom I.O."/>
            <person name="Guillou S."/>
            <person name="Cros-Aarteil S."/>
            <person name="Calhoun S."/>
            <person name="Haridas S."/>
            <person name="Kuo A."/>
            <person name="Mondo S."/>
            <person name="Pangilinan J."/>
            <person name="Riley R."/>
            <person name="LaButti K."/>
            <person name="Andreopoulos B."/>
            <person name="Lipzen A."/>
            <person name="Chen C."/>
            <person name="Yanf M."/>
            <person name="Daum C."/>
            <person name="Ng V."/>
            <person name="Clum A."/>
            <person name="Steindorff A."/>
            <person name="Ohm R."/>
            <person name="Martin F."/>
            <person name="Silar P."/>
            <person name="Natvig D."/>
            <person name="Lalanne C."/>
            <person name="Gautier V."/>
            <person name="Ament-velasquez S.L."/>
            <person name="Kruys A."/>
            <person name="Hutchinson M.I."/>
            <person name="Powell A.J."/>
            <person name="Barry K."/>
            <person name="Miller A.N."/>
            <person name="Grigoriev I.V."/>
            <person name="Debuchy R."/>
            <person name="Gladieux P."/>
            <person name="Thoren M.H."/>
            <person name="Johannesson H."/>
        </authorList>
    </citation>
    <scope>NUCLEOTIDE SEQUENCE</scope>
    <source>
        <strain evidence="2">SMH3391-2</strain>
    </source>
</reference>
<proteinExistence type="predicted"/>
<evidence type="ECO:0000313" key="3">
    <source>
        <dbReference type="Proteomes" id="UP001174934"/>
    </source>
</evidence>
<keyword evidence="3" id="KW-1185">Reference proteome</keyword>